<feature type="region of interest" description="Disordered" evidence="1">
    <location>
        <begin position="26"/>
        <end position="64"/>
    </location>
</feature>
<feature type="region of interest" description="Disordered" evidence="1">
    <location>
        <begin position="709"/>
        <end position="733"/>
    </location>
</feature>
<feature type="region of interest" description="Disordered" evidence="1">
    <location>
        <begin position="934"/>
        <end position="1018"/>
    </location>
</feature>
<accession>A0AAE0YWJ4</accession>
<name>A0AAE0YWJ4_9GAST</name>
<dbReference type="EMBL" id="JAWDGP010005267">
    <property type="protein sequence ID" value="KAK3758558.1"/>
    <property type="molecule type" value="Genomic_DNA"/>
</dbReference>
<feature type="compositionally biased region" description="Acidic residues" evidence="1">
    <location>
        <begin position="526"/>
        <end position="548"/>
    </location>
</feature>
<feature type="compositionally biased region" description="Acidic residues" evidence="1">
    <location>
        <begin position="610"/>
        <end position="630"/>
    </location>
</feature>
<feature type="compositionally biased region" description="Low complexity" evidence="1">
    <location>
        <begin position="955"/>
        <end position="972"/>
    </location>
</feature>
<proteinExistence type="predicted"/>
<evidence type="ECO:0000313" key="3">
    <source>
        <dbReference type="Proteomes" id="UP001283361"/>
    </source>
</evidence>
<feature type="region of interest" description="Disordered" evidence="1">
    <location>
        <begin position="855"/>
        <end position="905"/>
    </location>
</feature>
<organism evidence="2 3">
    <name type="scientific">Elysia crispata</name>
    <name type="common">lettuce slug</name>
    <dbReference type="NCBI Taxonomy" id="231223"/>
    <lineage>
        <taxon>Eukaryota</taxon>
        <taxon>Metazoa</taxon>
        <taxon>Spiralia</taxon>
        <taxon>Lophotrochozoa</taxon>
        <taxon>Mollusca</taxon>
        <taxon>Gastropoda</taxon>
        <taxon>Heterobranchia</taxon>
        <taxon>Euthyneura</taxon>
        <taxon>Panpulmonata</taxon>
        <taxon>Sacoglossa</taxon>
        <taxon>Placobranchoidea</taxon>
        <taxon>Plakobranchidae</taxon>
        <taxon>Elysia</taxon>
    </lineage>
</organism>
<feature type="compositionally biased region" description="Basic and acidic residues" evidence="1">
    <location>
        <begin position="579"/>
        <end position="593"/>
    </location>
</feature>
<feature type="compositionally biased region" description="Low complexity" evidence="1">
    <location>
        <begin position="709"/>
        <end position="719"/>
    </location>
</feature>
<feature type="region of interest" description="Disordered" evidence="1">
    <location>
        <begin position="327"/>
        <end position="352"/>
    </location>
</feature>
<sequence>MNKHTLNYHTRLHDWYRQHSIQLQKQEVHHHHQSAQQQQQQRQQQQQYIDPAGTGEVLPSEGGNLTQDKLHAIHDWCADVNRNLFRVKKRETPPLFRRCRVTSASTVASRTSSAAAWGRQQTKGVAMGSGSLQIRSADPRRVRSAEVFTVSGHWAKQPKAKVTGGELLAKRPMTAPRNIYNPTNAQSVKQAPDKDLEFCVRNSRDTGDPKDADDKSTKVLPRVNHDSLTLRSNALVLKQNGPRLTERMPNSPRDYAISTFDPGRHSPIRYKVCASCNTPGAVNMRSAKSAKLEATTGVKLRFMDEAGGVSKVLDTNTNTQDLRKDQQTVENTKTAKHDEKSRDAPGTNKVHGQAGMKVIQESRVIVNHDHQEKLPVMNGRGEDVLDEPADTLLHVKPGFCNTCSGIYSDECDNATVPTCGNCIHGINVDSTQQLQRNIQQQRQHKENYHILQRVSPKLSPEERLTVELQKAEAEVSRVENRLSENGIHYSAERAAIREEHRGSGCVRPGTSSAAQLRARLAAQLALDEDTEEDQDVRDGSEYSDDELPQPEAADLVIDGGDAEGPPGTADKRVHVTIITDRDQEHGRHGEEQVGHGVELGDIDPKLSTADQDDIECVDDDDEANDEDGESPDLSMKNQTKGGSRGERRKSISFGYKPVIAAPSVSNGLLNVLSIDDCKFHMRYSPHKVLEEHEITENLMLPLALLQFNSDNDNSNNDTSQKQPQNETNSKVAMRISRGSSPENIYTCGDHTTKGFSNRNEYEAVSPNTSIRSSSARRATVANVRKFRALNDPEDIEFLSHQRPKSVCLARAFYTLIHDRTVMQRFDNPINKGNNKTNARSYTVDDSVRPTKIARKGTAVVTARSTDKSPRHSGKFDGKRTAGARGAKKWDVPDEHDSPTMTEGGPRYRLINAALRRHMGDLLQEQCKKFQVRYQRQKNASSLRVGGKKNRQGNTSPSVSPAPSLSLSLDSLPQTKKGILKTATSPGGHGLPTQEDLPSEPETPDVQRGEGEAITSIQQ</sequence>
<feature type="region of interest" description="Disordered" evidence="1">
    <location>
        <begin position="525"/>
        <end position="550"/>
    </location>
</feature>
<reference evidence="2" key="1">
    <citation type="journal article" date="2023" name="G3 (Bethesda)">
        <title>A reference genome for the long-term kleptoplast-retaining sea slug Elysia crispata morphotype clarki.</title>
        <authorList>
            <person name="Eastman K.E."/>
            <person name="Pendleton A.L."/>
            <person name="Shaikh M.A."/>
            <person name="Suttiyut T."/>
            <person name="Ogas R."/>
            <person name="Tomko P."/>
            <person name="Gavelis G."/>
            <person name="Widhalm J.R."/>
            <person name="Wisecaver J.H."/>
        </authorList>
    </citation>
    <scope>NUCLEOTIDE SEQUENCE</scope>
    <source>
        <strain evidence="2">ECLA1</strain>
    </source>
</reference>
<dbReference type="AlphaFoldDB" id="A0AAE0YWJ4"/>
<protein>
    <submittedName>
        <fullName evidence="2">Uncharacterized protein</fullName>
    </submittedName>
</protein>
<feature type="compositionally biased region" description="Polar residues" evidence="1">
    <location>
        <begin position="720"/>
        <end position="730"/>
    </location>
</feature>
<keyword evidence="3" id="KW-1185">Reference proteome</keyword>
<feature type="compositionally biased region" description="Low complexity" evidence="1">
    <location>
        <begin position="34"/>
        <end position="47"/>
    </location>
</feature>
<comment type="caution">
    <text evidence="2">The sequence shown here is derived from an EMBL/GenBank/DDBJ whole genome shotgun (WGS) entry which is preliminary data.</text>
</comment>
<dbReference type="Proteomes" id="UP001283361">
    <property type="component" value="Unassembled WGS sequence"/>
</dbReference>
<evidence type="ECO:0000313" key="2">
    <source>
        <dbReference type="EMBL" id="KAK3758558.1"/>
    </source>
</evidence>
<feature type="compositionally biased region" description="Basic and acidic residues" evidence="1">
    <location>
        <begin position="887"/>
        <end position="897"/>
    </location>
</feature>
<evidence type="ECO:0000256" key="1">
    <source>
        <dbReference type="SAM" id="MobiDB-lite"/>
    </source>
</evidence>
<feature type="compositionally biased region" description="Basic and acidic residues" evidence="1">
    <location>
        <begin position="327"/>
        <end position="343"/>
    </location>
</feature>
<feature type="region of interest" description="Disordered" evidence="1">
    <location>
        <begin position="579"/>
        <end position="648"/>
    </location>
</feature>
<feature type="compositionally biased region" description="Basic and acidic residues" evidence="1">
    <location>
        <begin position="864"/>
        <end position="879"/>
    </location>
</feature>
<gene>
    <name evidence="2" type="ORF">RRG08_050998</name>
</gene>